<dbReference type="EMBL" id="JAYFUL010000038">
    <property type="protein sequence ID" value="MEA5259828.1"/>
    <property type="molecule type" value="Genomic_DNA"/>
</dbReference>
<evidence type="ECO:0000313" key="2">
    <source>
        <dbReference type="Proteomes" id="UP001304671"/>
    </source>
</evidence>
<accession>A0ABU5QRV6</accession>
<evidence type="ECO:0000313" key="1">
    <source>
        <dbReference type="EMBL" id="MEA5259828.1"/>
    </source>
</evidence>
<name>A0ABU5QRV6_9BACT</name>
<gene>
    <name evidence="1" type="ORF">VB264_18670</name>
</gene>
<dbReference type="InterPro" id="IPR032675">
    <property type="entry name" value="LRR_dom_sf"/>
</dbReference>
<keyword evidence="2" id="KW-1185">Reference proteome</keyword>
<organism evidence="1 2">
    <name type="scientific">Arcicella aquatica</name>
    <dbReference type="NCBI Taxonomy" id="217141"/>
    <lineage>
        <taxon>Bacteria</taxon>
        <taxon>Pseudomonadati</taxon>
        <taxon>Bacteroidota</taxon>
        <taxon>Cytophagia</taxon>
        <taxon>Cytophagales</taxon>
        <taxon>Flectobacillaceae</taxon>
        <taxon>Arcicella</taxon>
    </lineage>
</organism>
<dbReference type="RefSeq" id="WP_323251786.1">
    <property type="nucleotide sequence ID" value="NZ_JAYFUL010000038.1"/>
</dbReference>
<comment type="caution">
    <text evidence="1">The sequence shown here is derived from an EMBL/GenBank/DDBJ whole genome shotgun (WGS) entry which is preliminary data.</text>
</comment>
<sequence length="306" mass="35489">MISQLFIDIENAFYAQRISAIKKDEEEYIDLQKDEFLKDLASFSTGCAGYFIEIKPANENFIQLHIYVNDADDAATIFKIIATSEYTQIIKKLRFFHKGGQANGTVELYFSELLSYNSFPNLAFFYTQHYSKDGSLIASMDGGFDEGGLGGKILDSMPQLRTLNLVSAPNENFFQREFHPIETLEVRAGYDNNNFIERLSVANCFPKLKHFSYQDINIEFNQIPEDSVLAYEVIEKFMESKNFPELEVLSLIELKLTEKQLEKLKNTHLGRTIKTLVLANQRDEGYENSEEYRQKRDWFINAYFSY</sequence>
<dbReference type="Proteomes" id="UP001304671">
    <property type="component" value="Unassembled WGS sequence"/>
</dbReference>
<proteinExistence type="predicted"/>
<dbReference type="Gene3D" id="3.80.10.10">
    <property type="entry name" value="Ribonuclease Inhibitor"/>
    <property type="match status" value="1"/>
</dbReference>
<reference evidence="1 2" key="1">
    <citation type="submission" date="2023-12" db="EMBL/GenBank/DDBJ databases">
        <title>Novel species of the genus Arcicella isolated from rivers.</title>
        <authorList>
            <person name="Lu H."/>
        </authorList>
    </citation>
    <scope>NUCLEOTIDE SEQUENCE [LARGE SCALE GENOMIC DNA]</scope>
    <source>
        <strain evidence="1 2">LMG 21963</strain>
    </source>
</reference>
<protein>
    <submittedName>
        <fullName evidence="1">Uncharacterized protein</fullName>
    </submittedName>
</protein>